<feature type="chain" id="PRO_5037242524" description="DUF2946 domain-containing protein" evidence="1">
    <location>
        <begin position="34"/>
        <end position="125"/>
    </location>
</feature>
<comment type="caution">
    <text evidence="2">The sequence shown here is derived from an EMBL/GenBank/DDBJ whole genome shotgun (WGS) entry which is preliminary data.</text>
</comment>
<evidence type="ECO:0000256" key="1">
    <source>
        <dbReference type="SAM" id="SignalP"/>
    </source>
</evidence>
<feature type="signal peptide" evidence="1">
    <location>
        <begin position="1"/>
        <end position="33"/>
    </location>
</feature>
<evidence type="ECO:0000313" key="3">
    <source>
        <dbReference type="Proteomes" id="UP000619295"/>
    </source>
</evidence>
<evidence type="ECO:0008006" key="4">
    <source>
        <dbReference type="Google" id="ProtNLM"/>
    </source>
</evidence>
<protein>
    <recommendedName>
        <fullName evidence="4">DUF2946 domain-containing protein</fullName>
    </recommendedName>
</protein>
<name>A0A927EDR9_9HYPH</name>
<keyword evidence="3" id="KW-1185">Reference proteome</keyword>
<sequence>MSLLASVVGCMRTALVAVLVLALLGMSAASAHAMPCPNTGHLVEHALGSDGAGSTVGVHSRTDAIDKLVPTLADRCCTSVCSLCNAAATMGSDERPRSMLVKHQLDRGDPIAGIFVRQPHKPPRR</sequence>
<dbReference type="Proteomes" id="UP000619295">
    <property type="component" value="Unassembled WGS sequence"/>
</dbReference>
<dbReference type="EMBL" id="JACXWY010000010">
    <property type="protein sequence ID" value="MBD3847426.1"/>
    <property type="molecule type" value="Genomic_DNA"/>
</dbReference>
<keyword evidence="1" id="KW-0732">Signal</keyword>
<organism evidence="2 3">
    <name type="scientific">Bosea spartocytisi</name>
    <dbReference type="NCBI Taxonomy" id="2773451"/>
    <lineage>
        <taxon>Bacteria</taxon>
        <taxon>Pseudomonadati</taxon>
        <taxon>Pseudomonadota</taxon>
        <taxon>Alphaproteobacteria</taxon>
        <taxon>Hyphomicrobiales</taxon>
        <taxon>Boseaceae</taxon>
        <taxon>Bosea</taxon>
    </lineage>
</organism>
<proteinExistence type="predicted"/>
<dbReference type="RefSeq" id="WP_191124847.1">
    <property type="nucleotide sequence ID" value="NZ_JACXWY010000010.1"/>
</dbReference>
<dbReference type="AlphaFoldDB" id="A0A927EDR9"/>
<evidence type="ECO:0000313" key="2">
    <source>
        <dbReference type="EMBL" id="MBD3847426.1"/>
    </source>
</evidence>
<gene>
    <name evidence="2" type="ORF">IED13_17130</name>
</gene>
<accession>A0A927EDR9</accession>
<reference evidence="2" key="1">
    <citation type="submission" date="2020-09" db="EMBL/GenBank/DDBJ databases">
        <title>Bosea spartocytisi sp. nov. a root nodule endophyte of Spartocytisus supranubius in the high mountain ecosystem fo the Teide National Park (Canary Islands, Spain).</title>
        <authorList>
            <person name="Pulido-Suarez L."/>
            <person name="Peix A."/>
            <person name="Igual J.M."/>
            <person name="Socas-Perez N."/>
            <person name="Velazquez E."/>
            <person name="Flores-Felix J.D."/>
            <person name="Leon-Barrios M."/>
        </authorList>
    </citation>
    <scope>NUCLEOTIDE SEQUENCE</scope>
    <source>
        <strain evidence="2">SSUT16</strain>
    </source>
</reference>